<feature type="transmembrane region" description="Helical" evidence="10">
    <location>
        <begin position="127"/>
        <end position="153"/>
    </location>
</feature>
<organism evidence="11 12">
    <name type="scientific">Pectinatus haikarae</name>
    <dbReference type="NCBI Taxonomy" id="349096"/>
    <lineage>
        <taxon>Bacteria</taxon>
        <taxon>Bacillati</taxon>
        <taxon>Bacillota</taxon>
        <taxon>Negativicutes</taxon>
        <taxon>Selenomonadales</taxon>
        <taxon>Selenomonadaceae</taxon>
        <taxon>Pectinatus</taxon>
    </lineage>
</organism>
<evidence type="ECO:0000313" key="11">
    <source>
        <dbReference type="EMBL" id="MDQ0203739.1"/>
    </source>
</evidence>
<keyword evidence="7 10" id="KW-0472">Membrane</keyword>
<keyword evidence="8 10" id="KW-0594">Phospholipid biosynthesis</keyword>
<feature type="transmembrane region" description="Helical" evidence="10">
    <location>
        <begin position="82"/>
        <end position="106"/>
    </location>
</feature>
<dbReference type="NCBIfam" id="TIGR00023">
    <property type="entry name" value="glycerol-3-phosphate 1-O-acyltransferase PlsY"/>
    <property type="match status" value="1"/>
</dbReference>
<keyword evidence="12" id="KW-1185">Reference proteome</keyword>
<keyword evidence="11" id="KW-0012">Acyltransferase</keyword>
<evidence type="ECO:0000256" key="10">
    <source>
        <dbReference type="HAMAP-Rule" id="MF_01043"/>
    </source>
</evidence>
<accession>A0ABT9Y7N4</accession>
<dbReference type="RefSeq" id="WP_196603331.1">
    <property type="nucleotide sequence ID" value="NZ_CP116940.1"/>
</dbReference>
<keyword evidence="6 10" id="KW-0443">Lipid metabolism</keyword>
<dbReference type="Pfam" id="PF02660">
    <property type="entry name" value="G3P_acyltransf"/>
    <property type="match status" value="1"/>
</dbReference>
<keyword evidence="3 10" id="KW-0808">Transferase</keyword>
<feature type="transmembrane region" description="Helical" evidence="10">
    <location>
        <begin position="54"/>
        <end position="76"/>
    </location>
</feature>
<evidence type="ECO:0000256" key="7">
    <source>
        <dbReference type="ARBA" id="ARBA00023136"/>
    </source>
</evidence>
<comment type="catalytic activity">
    <reaction evidence="10">
        <text>an acyl phosphate + sn-glycerol 3-phosphate = a 1-acyl-sn-glycero-3-phosphate + phosphate</text>
        <dbReference type="Rhea" id="RHEA:34075"/>
        <dbReference type="ChEBI" id="CHEBI:43474"/>
        <dbReference type="ChEBI" id="CHEBI:57597"/>
        <dbReference type="ChEBI" id="CHEBI:57970"/>
        <dbReference type="ChEBI" id="CHEBI:59918"/>
        <dbReference type="EC" id="2.3.1.275"/>
    </reaction>
</comment>
<comment type="similarity">
    <text evidence="10">Belongs to the PlsY family.</text>
</comment>
<keyword evidence="5 10" id="KW-1133">Transmembrane helix</keyword>
<evidence type="ECO:0000313" key="12">
    <source>
        <dbReference type="Proteomes" id="UP001239167"/>
    </source>
</evidence>
<evidence type="ECO:0000256" key="2">
    <source>
        <dbReference type="ARBA" id="ARBA00022516"/>
    </source>
</evidence>
<keyword evidence="4 10" id="KW-0812">Transmembrane</keyword>
<comment type="function">
    <text evidence="10">Catalyzes the transfer of an acyl group from acyl-phosphate (acyl-PO(4)) to glycerol-3-phosphate (G3P) to form lysophosphatidic acid (LPA). This enzyme utilizes acyl-phosphate as fatty acyl donor, but not acyl-CoA or acyl-ACP.</text>
</comment>
<dbReference type="PANTHER" id="PTHR30309:SF0">
    <property type="entry name" value="GLYCEROL-3-PHOSPHATE ACYLTRANSFERASE-RELATED"/>
    <property type="match status" value="1"/>
</dbReference>
<dbReference type="InterPro" id="IPR003811">
    <property type="entry name" value="G3P_acylTferase_PlsY"/>
</dbReference>
<dbReference type="Proteomes" id="UP001239167">
    <property type="component" value="Unassembled WGS sequence"/>
</dbReference>
<dbReference type="GO" id="GO:0004366">
    <property type="term" value="F:glycerol-3-phosphate O-acyltransferase activity"/>
    <property type="evidence" value="ECO:0007669"/>
    <property type="project" value="UniProtKB-EC"/>
</dbReference>
<protein>
    <recommendedName>
        <fullName evidence="10">Glycerol-3-phosphate acyltransferase</fullName>
    </recommendedName>
    <alternativeName>
        <fullName evidence="10">Acyl-PO4 G3P acyltransferase</fullName>
    </alternativeName>
    <alternativeName>
        <fullName evidence="10">Acyl-phosphate--glycerol-3-phosphate acyltransferase</fullName>
    </alternativeName>
    <alternativeName>
        <fullName evidence="10">G3P acyltransferase</fullName>
        <shortName evidence="10">GPAT</shortName>
        <ecNumber evidence="10">2.3.1.275</ecNumber>
    </alternativeName>
    <alternativeName>
        <fullName evidence="10">Lysophosphatidic acid synthase</fullName>
        <shortName evidence="10">LPA synthase</shortName>
    </alternativeName>
</protein>
<dbReference type="EMBL" id="JAUSUE010000009">
    <property type="protein sequence ID" value="MDQ0203739.1"/>
    <property type="molecule type" value="Genomic_DNA"/>
</dbReference>
<evidence type="ECO:0000256" key="3">
    <source>
        <dbReference type="ARBA" id="ARBA00022679"/>
    </source>
</evidence>
<evidence type="ECO:0000256" key="6">
    <source>
        <dbReference type="ARBA" id="ARBA00023098"/>
    </source>
</evidence>
<keyword evidence="9 10" id="KW-1208">Phospholipid metabolism</keyword>
<feature type="transmembrane region" description="Helical" evidence="10">
    <location>
        <begin position="6"/>
        <end position="27"/>
    </location>
</feature>
<proteinExistence type="inferred from homology"/>
<feature type="transmembrane region" description="Helical" evidence="10">
    <location>
        <begin position="165"/>
        <end position="181"/>
    </location>
</feature>
<comment type="pathway">
    <text evidence="10">Lipid metabolism; phospholipid metabolism.</text>
</comment>
<evidence type="ECO:0000256" key="1">
    <source>
        <dbReference type="ARBA" id="ARBA00022475"/>
    </source>
</evidence>
<evidence type="ECO:0000256" key="9">
    <source>
        <dbReference type="ARBA" id="ARBA00023264"/>
    </source>
</evidence>
<comment type="subcellular location">
    <subcellularLocation>
        <location evidence="10">Cell membrane</location>
        <topology evidence="10">Multi-pass membrane protein</topology>
    </subcellularLocation>
</comment>
<dbReference type="PANTHER" id="PTHR30309">
    <property type="entry name" value="INNER MEMBRANE PROTEIN YGIH"/>
    <property type="match status" value="1"/>
</dbReference>
<dbReference type="EC" id="2.3.1.275" evidence="10"/>
<evidence type="ECO:0000256" key="5">
    <source>
        <dbReference type="ARBA" id="ARBA00022989"/>
    </source>
</evidence>
<reference evidence="11 12" key="1">
    <citation type="submission" date="2023-07" db="EMBL/GenBank/DDBJ databases">
        <title>Genomic Encyclopedia of Type Strains, Phase IV (KMG-IV): sequencing the most valuable type-strain genomes for metagenomic binning, comparative biology and taxonomic classification.</title>
        <authorList>
            <person name="Goeker M."/>
        </authorList>
    </citation>
    <scope>NUCLEOTIDE SEQUENCE [LARGE SCALE GENOMIC DNA]</scope>
    <source>
        <strain evidence="11 12">DSM 16980</strain>
    </source>
</reference>
<dbReference type="SMART" id="SM01207">
    <property type="entry name" value="G3P_acyltransf"/>
    <property type="match status" value="1"/>
</dbReference>
<gene>
    <name evidence="10" type="primary">plsY</name>
    <name evidence="11" type="ORF">J2S01_001458</name>
</gene>
<evidence type="ECO:0000256" key="4">
    <source>
        <dbReference type="ARBA" id="ARBA00022692"/>
    </source>
</evidence>
<comment type="caution">
    <text evidence="11">The sequence shown here is derived from an EMBL/GenBank/DDBJ whole genome shotgun (WGS) entry which is preliminary data.</text>
</comment>
<keyword evidence="1 10" id="KW-1003">Cell membrane</keyword>
<evidence type="ECO:0000256" key="8">
    <source>
        <dbReference type="ARBA" id="ARBA00023209"/>
    </source>
</evidence>
<name>A0ABT9Y7N4_9FIRM</name>
<sequence>MSYLFILLAGYILGSLPSGLIIGKLFFNTDLREYGSHNIGATNAWRVLGKKAGFSVFILDFFKGAAGVFIGMYAGANGMEPASAYALLLGGIMAIIGHSCSLFLFFKGGKGVATGLGVITMLMPQAALCVFLLWFIVVLFTRYVSLASMIAAVSVPLQAYYWNKPWQYIIFGILAAAFVVYRHRENIHRLVNGDESKINLNGR</sequence>
<comment type="subunit">
    <text evidence="10">Probably interacts with PlsX.</text>
</comment>
<keyword evidence="2 10" id="KW-0444">Lipid biosynthesis</keyword>
<dbReference type="HAMAP" id="MF_01043">
    <property type="entry name" value="PlsY"/>
    <property type="match status" value="1"/>
</dbReference>